<dbReference type="CDD" id="cd02979">
    <property type="entry name" value="PHOX_C"/>
    <property type="match status" value="1"/>
</dbReference>
<evidence type="ECO:0000259" key="6">
    <source>
        <dbReference type="Pfam" id="PF07976"/>
    </source>
</evidence>
<keyword evidence="2" id="KW-0285">Flavoprotein</keyword>
<evidence type="ECO:0000313" key="7">
    <source>
        <dbReference type="EMBL" id="CZS96847.1"/>
    </source>
</evidence>
<dbReference type="PRINTS" id="PR00420">
    <property type="entry name" value="RNGMNOXGNASE"/>
</dbReference>
<dbReference type="Pfam" id="PF07976">
    <property type="entry name" value="Phe_hydrox_dim"/>
    <property type="match status" value="1"/>
</dbReference>
<gene>
    <name evidence="7" type="ORF">RAG0_06021</name>
</gene>
<dbReference type="SUPFAM" id="SSF54373">
    <property type="entry name" value="FAD-linked reductases, C-terminal domain"/>
    <property type="match status" value="1"/>
</dbReference>
<dbReference type="EMBL" id="FJUX01000028">
    <property type="protein sequence ID" value="CZS96847.1"/>
    <property type="molecule type" value="Genomic_DNA"/>
</dbReference>
<dbReference type="Gene3D" id="3.30.9.10">
    <property type="entry name" value="D-Amino Acid Oxidase, subunit A, domain 2"/>
    <property type="match status" value="1"/>
</dbReference>
<sequence>MATPEFVDIVIVGAGPVGLALSLYLTRWGYKVKHIDNRPEPTVTGRADGIQPRSLDILENLGLLPAIMAYKPAKVYEVAFWDPKAGTSDIERTGTWASCPSFVFISEIERWGGQVERPWTIDSFRTDSDPQYPVEVKLSHVTEDKHQTLRARYLFSVQGARSSIRQDLGVPMLYKDPIAHVWAVMDGVVKTTFPDIKMKCTIHSEYGSIMIIPREDNLVRLYVKVASSTDADWDPKKQVTEEAMQALTKKILQPYEIEWERVEWFSVYPIGQGIAERYTLDQRVFLGGDACHTHSPKAGQGINTAFLDVQNLAWKIHLVESGYLKRDILLTYESERKAVAESLLDFDARYAKLFSEKQPPSNIAAEAADSQDAAPENLFVKTFKESCEFTSGFGVTYAPNSLNYGPAHPAQATAIVKQSALKIGRAFPKSTVTRVVDANVVGLDLEVPPNGSFRIYVFARELPANSRALQDFEATMMLPNSFYTSFPRSDLSSVSHHEQENPYSMLYTICTIVANRRAKVEISTDLPAELARYRDHVYADDVWDAQFPDSKAAAHAKAGLDIKTGGVVLVRPDGFVALVASLANGADAADALSQYFDSISTKSLGRVSGP</sequence>
<dbReference type="GO" id="GO:0016709">
    <property type="term" value="F:oxidoreductase activity, acting on paired donors, with incorporation or reduction of molecular oxygen, NAD(P)H as one donor, and incorporation of one atom of oxygen"/>
    <property type="evidence" value="ECO:0007669"/>
    <property type="project" value="UniProtKB-ARBA"/>
</dbReference>
<dbReference type="InterPro" id="IPR002938">
    <property type="entry name" value="FAD-bd"/>
</dbReference>
<evidence type="ECO:0000256" key="3">
    <source>
        <dbReference type="ARBA" id="ARBA00022827"/>
    </source>
</evidence>
<dbReference type="InterPro" id="IPR050641">
    <property type="entry name" value="RIFMO-like"/>
</dbReference>
<dbReference type="SUPFAM" id="SSF51905">
    <property type="entry name" value="FAD/NAD(P)-binding domain"/>
    <property type="match status" value="1"/>
</dbReference>
<dbReference type="OrthoDB" id="1716816at2759"/>
<dbReference type="Pfam" id="PF01494">
    <property type="entry name" value="FAD_binding_3"/>
    <property type="match status" value="1"/>
</dbReference>
<dbReference type="GO" id="GO:0071949">
    <property type="term" value="F:FAD binding"/>
    <property type="evidence" value="ECO:0007669"/>
    <property type="project" value="InterPro"/>
</dbReference>
<dbReference type="SUPFAM" id="SSF52833">
    <property type="entry name" value="Thioredoxin-like"/>
    <property type="match status" value="1"/>
</dbReference>
<dbReference type="Gene3D" id="3.50.50.60">
    <property type="entry name" value="FAD/NAD(P)-binding domain"/>
    <property type="match status" value="1"/>
</dbReference>
<evidence type="ECO:0000313" key="8">
    <source>
        <dbReference type="Proteomes" id="UP000178912"/>
    </source>
</evidence>
<keyword evidence="7" id="KW-0503">Monooxygenase</keyword>
<evidence type="ECO:0000259" key="5">
    <source>
        <dbReference type="Pfam" id="PF01494"/>
    </source>
</evidence>
<dbReference type="InterPro" id="IPR038220">
    <property type="entry name" value="PHOX_C_sf"/>
</dbReference>
<evidence type="ECO:0000256" key="4">
    <source>
        <dbReference type="ARBA" id="ARBA00023002"/>
    </source>
</evidence>
<dbReference type="PANTHER" id="PTHR43004:SF7">
    <property type="entry name" value="P-HYDROXYBENZOATE-M-HYDROXYLASE"/>
    <property type="match status" value="1"/>
</dbReference>
<name>A0A1E1KFN8_9HELO</name>
<accession>A0A1E1KFN8</accession>
<evidence type="ECO:0000256" key="2">
    <source>
        <dbReference type="ARBA" id="ARBA00022630"/>
    </source>
</evidence>
<evidence type="ECO:0000256" key="1">
    <source>
        <dbReference type="ARBA" id="ARBA00007801"/>
    </source>
</evidence>
<dbReference type="InterPro" id="IPR036188">
    <property type="entry name" value="FAD/NAD-bd_sf"/>
</dbReference>
<dbReference type="Gene3D" id="3.40.30.20">
    <property type="match status" value="1"/>
</dbReference>
<keyword evidence="3" id="KW-0274">FAD</keyword>
<dbReference type="InterPro" id="IPR036249">
    <property type="entry name" value="Thioredoxin-like_sf"/>
</dbReference>
<dbReference type="PANTHER" id="PTHR43004">
    <property type="entry name" value="TRK SYSTEM POTASSIUM UPTAKE PROTEIN"/>
    <property type="match status" value="1"/>
</dbReference>
<dbReference type="Proteomes" id="UP000178912">
    <property type="component" value="Unassembled WGS sequence"/>
</dbReference>
<proteinExistence type="inferred from homology"/>
<keyword evidence="4" id="KW-0560">Oxidoreductase</keyword>
<comment type="similarity">
    <text evidence="1">Belongs to the PheA/TfdB FAD monooxygenase family.</text>
</comment>
<feature type="domain" description="FAD-binding" evidence="5">
    <location>
        <begin position="7"/>
        <end position="346"/>
    </location>
</feature>
<dbReference type="AlphaFoldDB" id="A0A1E1KFN8"/>
<protein>
    <submittedName>
        <fullName evidence="7">Related to phenol 2-monooxygenase</fullName>
    </submittedName>
</protein>
<dbReference type="InterPro" id="IPR012941">
    <property type="entry name" value="Phe_hydrox_C_dim_dom"/>
</dbReference>
<keyword evidence="8" id="KW-1185">Reference proteome</keyword>
<organism evidence="7 8">
    <name type="scientific">Rhynchosporium agropyri</name>
    <dbReference type="NCBI Taxonomy" id="914238"/>
    <lineage>
        <taxon>Eukaryota</taxon>
        <taxon>Fungi</taxon>
        <taxon>Dikarya</taxon>
        <taxon>Ascomycota</taxon>
        <taxon>Pezizomycotina</taxon>
        <taxon>Leotiomycetes</taxon>
        <taxon>Helotiales</taxon>
        <taxon>Ploettnerulaceae</taxon>
        <taxon>Rhynchosporium</taxon>
    </lineage>
</organism>
<reference evidence="8" key="1">
    <citation type="submission" date="2016-03" db="EMBL/GenBank/DDBJ databases">
        <authorList>
            <person name="Guldener U."/>
        </authorList>
    </citation>
    <scope>NUCLEOTIDE SEQUENCE [LARGE SCALE GENOMIC DNA]</scope>
    <source>
        <strain evidence="8">04CH-RAC-A.6.1</strain>
    </source>
</reference>
<feature type="domain" description="Phenol hydroxylase-like C-terminal dimerisation" evidence="6">
    <location>
        <begin position="395"/>
        <end position="602"/>
    </location>
</feature>